<sequence length="146" mass="15820">MSQALVSYSCGACGYQLYLSSSKRTCEAASKYRDSIKKGSLTFLSIDPSRFTEIHEVSCLPISLGRNGSKTKLMCRQCGVHIGYGYKDGHPAPCVSRIGSARYKKIVVRIGALQPSDIVNEERTGSGQISEIVEIVEENGQNGASH</sequence>
<dbReference type="AlphaFoldDB" id="A0A2U1KAV8"/>
<dbReference type="EMBL" id="PKPP01024828">
    <property type="protein sequence ID" value="PWA33887.1"/>
    <property type="molecule type" value="Genomic_DNA"/>
</dbReference>
<dbReference type="InterPro" id="IPR045282">
    <property type="entry name" value="At4g08330-like"/>
</dbReference>
<proteinExistence type="predicted"/>
<evidence type="ECO:0000313" key="1">
    <source>
        <dbReference type="EMBL" id="PWA33887.1"/>
    </source>
</evidence>
<evidence type="ECO:0000313" key="2">
    <source>
        <dbReference type="EMBL" id="PWA50165.1"/>
    </source>
</evidence>
<organism evidence="1 3">
    <name type="scientific">Artemisia annua</name>
    <name type="common">Sweet wormwood</name>
    <dbReference type="NCBI Taxonomy" id="35608"/>
    <lineage>
        <taxon>Eukaryota</taxon>
        <taxon>Viridiplantae</taxon>
        <taxon>Streptophyta</taxon>
        <taxon>Embryophyta</taxon>
        <taxon>Tracheophyta</taxon>
        <taxon>Spermatophyta</taxon>
        <taxon>Magnoliopsida</taxon>
        <taxon>eudicotyledons</taxon>
        <taxon>Gunneridae</taxon>
        <taxon>Pentapetalae</taxon>
        <taxon>asterids</taxon>
        <taxon>campanulids</taxon>
        <taxon>Asterales</taxon>
        <taxon>Asteraceae</taxon>
        <taxon>Asteroideae</taxon>
        <taxon>Anthemideae</taxon>
        <taxon>Artemisiinae</taxon>
        <taxon>Artemisia</taxon>
    </lineage>
</organism>
<name>A0A2U1KAV8_ARTAN</name>
<dbReference type="PANTHER" id="PTHR33674:SF3">
    <property type="entry name" value="YIPPEE DOMAIN-CONTAINING PROTEIN"/>
    <property type="match status" value="1"/>
</dbReference>
<gene>
    <name evidence="2" type="ORF">CTI12_AA473930</name>
    <name evidence="1" type="ORF">CTI12_AA624350</name>
</gene>
<comment type="caution">
    <text evidence="1">The sequence shown here is derived from an EMBL/GenBank/DDBJ whole genome shotgun (WGS) entry which is preliminary data.</text>
</comment>
<reference evidence="1 3" key="1">
    <citation type="journal article" date="2018" name="Mol. Plant">
        <title>The genome of Artemisia annua provides insight into the evolution of Asteraceae family and artemisinin biosynthesis.</title>
        <authorList>
            <person name="Shen Q."/>
            <person name="Zhang L."/>
            <person name="Liao Z."/>
            <person name="Wang S."/>
            <person name="Yan T."/>
            <person name="Shi P."/>
            <person name="Liu M."/>
            <person name="Fu X."/>
            <person name="Pan Q."/>
            <person name="Wang Y."/>
            <person name="Lv Z."/>
            <person name="Lu X."/>
            <person name="Zhang F."/>
            <person name="Jiang W."/>
            <person name="Ma Y."/>
            <person name="Chen M."/>
            <person name="Hao X."/>
            <person name="Li L."/>
            <person name="Tang Y."/>
            <person name="Lv G."/>
            <person name="Zhou Y."/>
            <person name="Sun X."/>
            <person name="Brodelius P.E."/>
            <person name="Rose J.K.C."/>
            <person name="Tang K."/>
        </authorList>
    </citation>
    <scope>NUCLEOTIDE SEQUENCE [LARGE SCALE GENOMIC DNA]</scope>
    <source>
        <strain evidence="3">cv. Huhao1</strain>
        <tissue evidence="1">Leaf</tissue>
    </source>
</reference>
<dbReference type="OrthoDB" id="678806at2759"/>
<dbReference type="Proteomes" id="UP000245207">
    <property type="component" value="Unassembled WGS sequence"/>
</dbReference>
<dbReference type="PANTHER" id="PTHR33674">
    <property type="entry name" value="METHIONINE-S-OXIDE REDUCTASE"/>
    <property type="match status" value="1"/>
</dbReference>
<protein>
    <submittedName>
        <fullName evidence="1">Uncharacterized protein</fullName>
    </submittedName>
</protein>
<dbReference type="EMBL" id="PKPP01008645">
    <property type="protein sequence ID" value="PWA50165.1"/>
    <property type="molecule type" value="Genomic_DNA"/>
</dbReference>
<keyword evidence="3" id="KW-1185">Reference proteome</keyword>
<dbReference type="Gene3D" id="2.170.150.20">
    <property type="entry name" value="Peptide methionine sulfoxide reductase"/>
    <property type="match status" value="1"/>
</dbReference>
<dbReference type="Pfam" id="PF24046">
    <property type="entry name" value="At4g08330"/>
    <property type="match status" value="1"/>
</dbReference>
<accession>A0A2U1KAV8</accession>
<dbReference type="STRING" id="35608.A0A2U1KAV8"/>
<evidence type="ECO:0000313" key="3">
    <source>
        <dbReference type="Proteomes" id="UP000245207"/>
    </source>
</evidence>